<evidence type="ECO:0000313" key="2">
    <source>
        <dbReference type="Proteomes" id="UP000585507"/>
    </source>
</evidence>
<proteinExistence type="predicted"/>
<organism evidence="1 2">
    <name type="scientific">Rhizobium giardinii</name>
    <dbReference type="NCBI Taxonomy" id="56731"/>
    <lineage>
        <taxon>Bacteria</taxon>
        <taxon>Pseudomonadati</taxon>
        <taxon>Pseudomonadota</taxon>
        <taxon>Alphaproteobacteria</taxon>
        <taxon>Hyphomicrobiales</taxon>
        <taxon>Rhizobiaceae</taxon>
        <taxon>Rhizobium/Agrobacterium group</taxon>
        <taxon>Rhizobium</taxon>
    </lineage>
</organism>
<dbReference type="RefSeq" id="WP_018329110.1">
    <property type="nucleotide sequence ID" value="NZ_JACHBK010000008.1"/>
</dbReference>
<protein>
    <submittedName>
        <fullName evidence="1">Uncharacterized protein</fullName>
    </submittedName>
</protein>
<dbReference type="Proteomes" id="UP000585507">
    <property type="component" value="Unassembled WGS sequence"/>
</dbReference>
<gene>
    <name evidence="1" type="ORF">GGD55_003604</name>
</gene>
<evidence type="ECO:0000313" key="1">
    <source>
        <dbReference type="EMBL" id="MBB5536889.1"/>
    </source>
</evidence>
<reference evidence="1 2" key="1">
    <citation type="submission" date="2020-08" db="EMBL/GenBank/DDBJ databases">
        <title>Genomic Encyclopedia of Type Strains, Phase IV (KMG-V): Genome sequencing to study the core and pangenomes of soil and plant-associated prokaryotes.</title>
        <authorList>
            <person name="Whitman W."/>
        </authorList>
    </citation>
    <scope>NUCLEOTIDE SEQUENCE [LARGE SCALE GENOMIC DNA]</scope>
    <source>
        <strain evidence="1 2">SEMIA 4084</strain>
    </source>
</reference>
<comment type="caution">
    <text evidence="1">The sequence shown here is derived from an EMBL/GenBank/DDBJ whole genome shotgun (WGS) entry which is preliminary data.</text>
</comment>
<keyword evidence="2" id="KW-1185">Reference proteome</keyword>
<name>A0A7W8UDR4_9HYPH</name>
<accession>A0A7W8UDR4</accession>
<dbReference type="AlphaFoldDB" id="A0A7W8UDR4"/>
<dbReference type="EMBL" id="JACHBK010000008">
    <property type="protein sequence ID" value="MBB5536889.1"/>
    <property type="molecule type" value="Genomic_DNA"/>
</dbReference>
<sequence>MEMKTEPVWYRFLERVHPTSVDGEFASVEFELAFAVNIRTALLLVETTPACRRFADVAIKNAVNYSCLRHSGKRGGVLADAHRAIDEALWRLITELRHCKSKVETFVDLSAVFVDHVTDRGRRHEQLAASRPAKAYLRRP</sequence>